<name>A0A6A4HCL7_9AGAR</name>
<reference evidence="3" key="1">
    <citation type="journal article" date="2019" name="Environ. Microbiol.">
        <title>Fungal ecological strategies reflected in gene transcription - a case study of two litter decomposers.</title>
        <authorList>
            <person name="Barbi F."/>
            <person name="Kohler A."/>
            <person name="Barry K."/>
            <person name="Baskaran P."/>
            <person name="Daum C."/>
            <person name="Fauchery L."/>
            <person name="Ihrmark K."/>
            <person name="Kuo A."/>
            <person name="LaButti K."/>
            <person name="Lipzen A."/>
            <person name="Morin E."/>
            <person name="Grigoriev I.V."/>
            <person name="Henrissat B."/>
            <person name="Lindahl B."/>
            <person name="Martin F."/>
        </authorList>
    </citation>
    <scope>NUCLEOTIDE SEQUENCE</scope>
    <source>
        <strain evidence="3">JB14</strain>
    </source>
</reference>
<dbReference type="AlphaFoldDB" id="A0A6A4HCL7"/>
<accession>A0A6A4HCL7</accession>
<protein>
    <submittedName>
        <fullName evidence="3">Uncharacterized protein</fullName>
    </submittedName>
</protein>
<organism evidence="3 4">
    <name type="scientific">Gymnopus androsaceus JB14</name>
    <dbReference type="NCBI Taxonomy" id="1447944"/>
    <lineage>
        <taxon>Eukaryota</taxon>
        <taxon>Fungi</taxon>
        <taxon>Dikarya</taxon>
        <taxon>Basidiomycota</taxon>
        <taxon>Agaricomycotina</taxon>
        <taxon>Agaricomycetes</taxon>
        <taxon>Agaricomycetidae</taxon>
        <taxon>Agaricales</taxon>
        <taxon>Marasmiineae</taxon>
        <taxon>Omphalotaceae</taxon>
        <taxon>Gymnopus</taxon>
    </lineage>
</organism>
<keyword evidence="4" id="KW-1185">Reference proteome</keyword>
<evidence type="ECO:0000313" key="3">
    <source>
        <dbReference type="EMBL" id="KAE9394987.1"/>
    </source>
</evidence>
<evidence type="ECO:0000313" key="4">
    <source>
        <dbReference type="Proteomes" id="UP000799118"/>
    </source>
</evidence>
<gene>
    <name evidence="3" type="ORF">BT96DRAFT_966813</name>
</gene>
<feature type="compositionally biased region" description="Polar residues" evidence="2">
    <location>
        <begin position="1"/>
        <end position="27"/>
    </location>
</feature>
<dbReference type="Proteomes" id="UP000799118">
    <property type="component" value="Unassembled WGS sequence"/>
</dbReference>
<keyword evidence="1" id="KW-0175">Coiled coil</keyword>
<evidence type="ECO:0000256" key="2">
    <source>
        <dbReference type="SAM" id="MobiDB-lite"/>
    </source>
</evidence>
<sequence>MSSRLASFKGPSTPTSSPVQQRKTSSAPPSPAKAIESTYHRKLRTLLQELRASTETWDDLVLDDGLKAAKSLVDTRTELDNALLRAPNRLPRTHLVGPKLEYMEKRINELDNVLLKLQKQFRKMNAIVENLEALVVEAHKNKGWQWVEQEPLWTTWSLEKFASSIPEILKPYHRALDSHVTLVSFEESRDAITKWAEQPWLEEYGWEAKWEDLCSVEIDRWN</sequence>
<dbReference type="OrthoDB" id="17066at2759"/>
<feature type="region of interest" description="Disordered" evidence="2">
    <location>
        <begin position="1"/>
        <end position="35"/>
    </location>
</feature>
<feature type="coiled-coil region" evidence="1">
    <location>
        <begin position="100"/>
        <end position="134"/>
    </location>
</feature>
<proteinExistence type="predicted"/>
<evidence type="ECO:0000256" key="1">
    <source>
        <dbReference type="SAM" id="Coils"/>
    </source>
</evidence>
<dbReference type="EMBL" id="ML769539">
    <property type="protein sequence ID" value="KAE9394987.1"/>
    <property type="molecule type" value="Genomic_DNA"/>
</dbReference>